<sequence length="39" mass="4042">MKKFLLGAVAASVLAFSGNAMANFVAGQDYQVVAKPVKV</sequence>
<accession>A0AAW3VLK9</accession>
<reference evidence="2 4" key="1">
    <citation type="submission" date="2020-08" db="EMBL/GenBank/DDBJ databases">
        <title>Functional genomics of gut bacteria from endangered species of beetles.</title>
        <authorList>
            <person name="Carlos-Shanley C."/>
        </authorList>
    </citation>
    <scope>NUCLEOTIDE SEQUENCE [LARGE SCALE GENOMIC DNA]</scope>
    <source>
        <strain evidence="2 4">S00127</strain>
    </source>
</reference>
<feature type="non-terminal residue" evidence="2">
    <location>
        <position position="39"/>
    </location>
</feature>
<comment type="caution">
    <text evidence="2">The sequence shown here is derived from an EMBL/GenBank/DDBJ whole genome shotgun (WGS) entry which is preliminary data.</text>
</comment>
<name>A0AAW3VLK9_ACILW</name>
<keyword evidence="1" id="KW-0732">Signal</keyword>
<evidence type="ECO:0000313" key="4">
    <source>
        <dbReference type="Proteomes" id="UP000548425"/>
    </source>
</evidence>
<dbReference type="EMBL" id="JACHLA010000035">
    <property type="protein sequence ID" value="MBB6364859.1"/>
    <property type="molecule type" value="Genomic_DNA"/>
</dbReference>
<feature type="signal peptide" evidence="1">
    <location>
        <begin position="1"/>
        <end position="22"/>
    </location>
</feature>
<dbReference type="EMBL" id="JACHLA010000029">
    <property type="protein sequence ID" value="MBB6364790.1"/>
    <property type="molecule type" value="Genomic_DNA"/>
</dbReference>
<gene>
    <name evidence="2" type="ORF">HNP34_002946</name>
    <name evidence="3" type="ORF">HNP34_003015</name>
</gene>
<protein>
    <submittedName>
        <fullName evidence="2">Uncharacterized protein</fullName>
    </submittedName>
</protein>
<dbReference type="AlphaFoldDB" id="A0AAW3VLK9"/>
<dbReference type="Proteomes" id="UP000548425">
    <property type="component" value="Unassembled WGS sequence"/>
</dbReference>
<evidence type="ECO:0000313" key="2">
    <source>
        <dbReference type="EMBL" id="MBB6364790.1"/>
    </source>
</evidence>
<proteinExistence type="predicted"/>
<evidence type="ECO:0000313" key="3">
    <source>
        <dbReference type="EMBL" id="MBB6364859.1"/>
    </source>
</evidence>
<organism evidence="2 4">
    <name type="scientific">Acinetobacter lwoffii</name>
    <dbReference type="NCBI Taxonomy" id="28090"/>
    <lineage>
        <taxon>Bacteria</taxon>
        <taxon>Pseudomonadati</taxon>
        <taxon>Pseudomonadota</taxon>
        <taxon>Gammaproteobacteria</taxon>
        <taxon>Moraxellales</taxon>
        <taxon>Moraxellaceae</taxon>
        <taxon>Acinetobacter</taxon>
    </lineage>
</organism>
<feature type="chain" id="PRO_5043295661" evidence="1">
    <location>
        <begin position="23"/>
        <end position="39"/>
    </location>
</feature>
<evidence type="ECO:0000256" key="1">
    <source>
        <dbReference type="SAM" id="SignalP"/>
    </source>
</evidence>